<dbReference type="PRINTS" id="PR00480">
    <property type="entry name" value="ASTACIN"/>
</dbReference>
<dbReference type="GO" id="GO:0004222">
    <property type="term" value="F:metalloendopeptidase activity"/>
    <property type="evidence" value="ECO:0007669"/>
    <property type="project" value="UniProtKB-UniRule"/>
</dbReference>
<dbReference type="SMART" id="SM00235">
    <property type="entry name" value="ZnMc"/>
    <property type="match status" value="1"/>
</dbReference>
<dbReference type="PROSITE" id="PS51864">
    <property type="entry name" value="ASTACIN"/>
    <property type="match status" value="1"/>
</dbReference>
<comment type="caution">
    <text evidence="8">Lacks conserved residue(s) required for the propagation of feature annotation.</text>
</comment>
<evidence type="ECO:0000256" key="6">
    <source>
        <dbReference type="ARBA" id="ARBA00023049"/>
    </source>
</evidence>
<dbReference type="InterPro" id="IPR000742">
    <property type="entry name" value="EGF"/>
</dbReference>
<dbReference type="InterPro" id="IPR001506">
    <property type="entry name" value="Peptidase_M12A"/>
</dbReference>
<feature type="domain" description="Peptidase M12A" evidence="10">
    <location>
        <begin position="90"/>
        <end position="289"/>
    </location>
</feature>
<organism evidence="11 12">
    <name type="scientific">Strongyloides papillosus</name>
    <name type="common">Intestinal threadworm</name>
    <dbReference type="NCBI Taxonomy" id="174720"/>
    <lineage>
        <taxon>Eukaryota</taxon>
        <taxon>Metazoa</taxon>
        <taxon>Ecdysozoa</taxon>
        <taxon>Nematoda</taxon>
        <taxon>Chromadorea</taxon>
        <taxon>Rhabditida</taxon>
        <taxon>Tylenchina</taxon>
        <taxon>Panagrolaimomorpha</taxon>
        <taxon>Strongyloidoidea</taxon>
        <taxon>Strongyloididae</taxon>
        <taxon>Strongyloides</taxon>
    </lineage>
</organism>
<keyword evidence="3 9" id="KW-0479">Metal-binding</keyword>
<dbReference type="SUPFAM" id="SSF55486">
    <property type="entry name" value="Metalloproteases ('zincins'), catalytic domain"/>
    <property type="match status" value="1"/>
</dbReference>
<evidence type="ECO:0000256" key="7">
    <source>
        <dbReference type="ARBA" id="ARBA00023157"/>
    </source>
</evidence>
<dbReference type="Pfam" id="PF01400">
    <property type="entry name" value="Astacin"/>
    <property type="match status" value="1"/>
</dbReference>
<keyword evidence="4 9" id="KW-0378">Hydrolase</keyword>
<evidence type="ECO:0000256" key="2">
    <source>
        <dbReference type="ARBA" id="ARBA00022670"/>
    </source>
</evidence>
<feature type="chain" id="PRO_5005733477" description="Metalloendopeptidase" evidence="9">
    <location>
        <begin position="18"/>
        <end position="439"/>
    </location>
</feature>
<evidence type="ECO:0000256" key="1">
    <source>
        <dbReference type="ARBA" id="ARBA00022536"/>
    </source>
</evidence>
<dbReference type="WBParaSite" id="SPAL_0001248100.1">
    <property type="protein sequence ID" value="SPAL_0001248100.1"/>
    <property type="gene ID" value="SPAL_0001248100"/>
</dbReference>
<keyword evidence="1" id="KW-0245">EGF-like domain</keyword>
<dbReference type="Gene3D" id="3.40.390.10">
    <property type="entry name" value="Collagenase (Catalytic Domain)"/>
    <property type="match status" value="1"/>
</dbReference>
<evidence type="ECO:0000259" key="10">
    <source>
        <dbReference type="PROSITE" id="PS51864"/>
    </source>
</evidence>
<evidence type="ECO:0000256" key="5">
    <source>
        <dbReference type="ARBA" id="ARBA00022833"/>
    </source>
</evidence>
<dbReference type="InterPro" id="IPR024079">
    <property type="entry name" value="MetalloPept_cat_dom_sf"/>
</dbReference>
<feature type="signal peptide" evidence="9">
    <location>
        <begin position="1"/>
        <end position="17"/>
    </location>
</feature>
<dbReference type="SUPFAM" id="SSF49854">
    <property type="entry name" value="Spermadhesin, CUB domain"/>
    <property type="match status" value="1"/>
</dbReference>
<keyword evidence="11" id="KW-1185">Reference proteome</keyword>
<dbReference type="PANTHER" id="PTHR10127">
    <property type="entry name" value="DISCOIDIN, CUB, EGF, LAMININ , AND ZINC METALLOPROTEASE DOMAIN CONTAINING"/>
    <property type="match status" value="1"/>
</dbReference>
<evidence type="ECO:0000256" key="3">
    <source>
        <dbReference type="ARBA" id="ARBA00022723"/>
    </source>
</evidence>
<comment type="cofactor">
    <cofactor evidence="9">
        <name>Zn(2+)</name>
        <dbReference type="ChEBI" id="CHEBI:29105"/>
    </cofactor>
    <text evidence="9">Binds 1 zinc ion per subunit.</text>
</comment>
<accession>A0A0N5C3C9</accession>
<dbReference type="Proteomes" id="UP000046392">
    <property type="component" value="Unplaced"/>
</dbReference>
<sequence length="439" mass="50978">MKVVEIILLYTVVTVSSNSDYKNYDDTTRNKRDIALFMYLQSEKNLIVSGNTNQNEYFTSKKSNGINEEPNKSIFDIPSIYDFTVAREKRKVRRLALYKWNTSLCYKFKDYDNTNLVRKVLRLIQKETCLRFSEKNYFEANDKCLKFVSGNFCNTTIGREKSKRSHTITIAPSCSTFGEIFKLIFNALGVYDEHQRFDRDRYLFLDIENAQEDSKSLFSRVPAEDTNTFGVHYDYGSITHGGPFYHSNKNRKTIITRDPFYARTIGQRENPSFLDFQLLNRYYCQNSCPNLNIRCFNEAYLNPKKCGVCKCPSGFTGPTCKNTIKKSHNCGKTLIKAKRRESYLKLSGHKYCIIHLVANVGEKIAIYLITSAMYPNGPQICTSLNSLEIKYWRRKAPTGARFCQTTANKMLVSQNHHVILIYKSTNPKNWFRILFKSTK</sequence>
<dbReference type="EC" id="3.4.24.-" evidence="9"/>
<keyword evidence="5 9" id="KW-0862">Zinc</keyword>
<dbReference type="InterPro" id="IPR035914">
    <property type="entry name" value="Sperma_CUB_dom_sf"/>
</dbReference>
<dbReference type="AlphaFoldDB" id="A0A0N5C3C9"/>
<reference evidence="12" key="1">
    <citation type="submission" date="2017-02" db="UniProtKB">
        <authorList>
            <consortium name="WormBaseParasite"/>
        </authorList>
    </citation>
    <scope>IDENTIFICATION</scope>
</reference>
<proteinExistence type="predicted"/>
<evidence type="ECO:0000256" key="4">
    <source>
        <dbReference type="ARBA" id="ARBA00022801"/>
    </source>
</evidence>
<dbReference type="InterPro" id="IPR006026">
    <property type="entry name" value="Peptidase_Metallo"/>
</dbReference>
<keyword evidence="7" id="KW-1015">Disulfide bond</keyword>
<dbReference type="PANTHER" id="PTHR10127:SF780">
    <property type="entry name" value="METALLOENDOPEPTIDASE"/>
    <property type="match status" value="1"/>
</dbReference>
<keyword evidence="2 9" id="KW-0645">Protease</keyword>
<keyword evidence="6 9" id="KW-0482">Metalloprotease</keyword>
<evidence type="ECO:0000256" key="9">
    <source>
        <dbReference type="RuleBase" id="RU361183"/>
    </source>
</evidence>
<dbReference type="GO" id="GO:0006508">
    <property type="term" value="P:proteolysis"/>
    <property type="evidence" value="ECO:0007669"/>
    <property type="project" value="UniProtKB-KW"/>
</dbReference>
<evidence type="ECO:0000256" key="8">
    <source>
        <dbReference type="PROSITE-ProRule" id="PRU01211"/>
    </source>
</evidence>
<name>A0A0N5C3C9_STREA</name>
<dbReference type="PROSITE" id="PS00022">
    <property type="entry name" value="EGF_1"/>
    <property type="match status" value="1"/>
</dbReference>
<evidence type="ECO:0000313" key="11">
    <source>
        <dbReference type="Proteomes" id="UP000046392"/>
    </source>
</evidence>
<dbReference type="PROSITE" id="PS01186">
    <property type="entry name" value="EGF_2"/>
    <property type="match status" value="1"/>
</dbReference>
<protein>
    <recommendedName>
        <fullName evidence="9">Metalloendopeptidase</fullName>
        <ecNumber evidence="9">3.4.24.-</ecNumber>
    </recommendedName>
</protein>
<evidence type="ECO:0000313" key="12">
    <source>
        <dbReference type="WBParaSite" id="SPAL_0001248100.1"/>
    </source>
</evidence>
<dbReference type="GO" id="GO:0008270">
    <property type="term" value="F:zinc ion binding"/>
    <property type="evidence" value="ECO:0007669"/>
    <property type="project" value="InterPro"/>
</dbReference>
<keyword evidence="9" id="KW-0732">Signal</keyword>